<accession>A0A0P9CBT4</accession>
<dbReference type="AlphaFoldDB" id="A0A0P9CBT4"/>
<evidence type="ECO:0008006" key="3">
    <source>
        <dbReference type="Google" id="ProtNLM"/>
    </source>
</evidence>
<dbReference type="RefSeq" id="WP_054970047.1">
    <property type="nucleotide sequence ID" value="NZ_LJCO01000068.1"/>
</dbReference>
<keyword evidence="2" id="KW-1185">Reference proteome</keyword>
<reference evidence="1 2" key="1">
    <citation type="submission" date="2015-09" db="EMBL/GenBank/DDBJ databases">
        <title>Draft genome sequence of Alicyclobacillus ferrooxydans DSM 22381.</title>
        <authorList>
            <person name="Hemp J."/>
        </authorList>
    </citation>
    <scope>NUCLEOTIDE SEQUENCE [LARGE SCALE GENOMIC DNA]</scope>
    <source>
        <strain evidence="1 2">TC-34</strain>
    </source>
</reference>
<gene>
    <name evidence="1" type="ORF">AN477_15350</name>
</gene>
<evidence type="ECO:0000313" key="2">
    <source>
        <dbReference type="Proteomes" id="UP000050482"/>
    </source>
</evidence>
<name>A0A0P9CBT4_9BACL</name>
<dbReference type="InterPro" id="IPR004027">
    <property type="entry name" value="SEC_C_motif"/>
</dbReference>
<protein>
    <recommendedName>
        <fullName evidence="3">Zinc chelation protein SecC</fullName>
    </recommendedName>
</protein>
<evidence type="ECO:0000313" key="1">
    <source>
        <dbReference type="EMBL" id="KPV42905.1"/>
    </source>
</evidence>
<dbReference type="PANTHER" id="PTHR33747:SF1">
    <property type="entry name" value="ADENYLATE CYCLASE-ASSOCIATED CAP C-TERMINAL DOMAIN-CONTAINING PROTEIN"/>
    <property type="match status" value="1"/>
</dbReference>
<dbReference type="PANTHER" id="PTHR33747">
    <property type="entry name" value="UPF0225 PROTEIN SCO1677"/>
    <property type="match status" value="1"/>
</dbReference>
<dbReference type="Proteomes" id="UP000050482">
    <property type="component" value="Unassembled WGS sequence"/>
</dbReference>
<dbReference type="Gene3D" id="3.10.450.50">
    <property type="match status" value="1"/>
</dbReference>
<dbReference type="Pfam" id="PF02810">
    <property type="entry name" value="SEC-C"/>
    <property type="match status" value="1"/>
</dbReference>
<comment type="caution">
    <text evidence="1">The sequence shown here is derived from an EMBL/GenBank/DDBJ whole genome shotgun (WGS) entry which is preliminary data.</text>
</comment>
<dbReference type="SUPFAM" id="SSF103642">
    <property type="entry name" value="Sec-C motif"/>
    <property type="match status" value="1"/>
</dbReference>
<sequence length="406" mass="46622">MSRQWNNHDEMIFEQAIEGAKEARRQMEDKAEAKLWREMTYPVSLADALSQLTKNDLTEIRSNWNIRNASSLNKQDLIDLLSRQIPELLHVLLEKLDETRYAILKRMANGGGQAFVSLEPHEYRYFKLRGLAFTGTVDGNRTLVMPEEILQTFQSQDIPSLHSAVQRHTEWLQLTQGLLYYYGFLPRADHFRMVEQYLGSGVDVEHYLNVMFEGIAYGWAIRSSTDGFMHEEVFDETEVIQEQQSRPNVPFYPFTKAQLLRAGKPGFVDKGQAYKAFADFLRRSYEIDFAEAEEAVDLCVYQIQNGDRLGDIITAVTEEFEIPSMDVLQVLTRLLGELHNTTRQWALKGHTPRELFEVERASLRPLPSTPFAPKGQVIDIATKKKVGRNEPCPCGSGKKYKKCCGR</sequence>
<dbReference type="EMBL" id="LJCO01000068">
    <property type="protein sequence ID" value="KPV42905.1"/>
    <property type="molecule type" value="Genomic_DNA"/>
</dbReference>
<dbReference type="OrthoDB" id="9814022at2"/>
<dbReference type="STRING" id="471514.AN477_15350"/>
<proteinExistence type="predicted"/>
<organism evidence="1 2">
    <name type="scientific">Alicyclobacillus ferrooxydans</name>
    <dbReference type="NCBI Taxonomy" id="471514"/>
    <lineage>
        <taxon>Bacteria</taxon>
        <taxon>Bacillati</taxon>
        <taxon>Bacillota</taxon>
        <taxon>Bacilli</taxon>
        <taxon>Bacillales</taxon>
        <taxon>Alicyclobacillaceae</taxon>
        <taxon>Alicyclobacillus</taxon>
    </lineage>
</organism>
<dbReference type="PATRIC" id="fig|471514.4.peg.3365"/>